<keyword evidence="5 8" id="KW-0067">ATP-binding</keyword>
<dbReference type="RefSeq" id="WP_057953003.1">
    <property type="nucleotide sequence ID" value="NZ_CP013118.1"/>
</dbReference>
<dbReference type="STRING" id="1307839.L21SP5_01916"/>
<keyword evidence="10" id="KW-0132">Cell division</keyword>
<dbReference type="Pfam" id="PF10609">
    <property type="entry name" value="ParA"/>
    <property type="match status" value="1"/>
</dbReference>
<dbReference type="GO" id="GO:0046872">
    <property type="term" value="F:metal ion binding"/>
    <property type="evidence" value="ECO:0007669"/>
    <property type="project" value="UniProtKB-KW"/>
</dbReference>
<evidence type="ECO:0000259" key="9">
    <source>
        <dbReference type="Pfam" id="PF01883"/>
    </source>
</evidence>
<evidence type="ECO:0000256" key="1">
    <source>
        <dbReference type="ARBA" id="ARBA00007352"/>
    </source>
</evidence>
<keyword evidence="4 8" id="KW-0547">Nucleotide-binding</keyword>
<comment type="similarity">
    <text evidence="8">Belongs to the Mrp/NBP35 ATP-binding proteins family.</text>
</comment>
<comment type="function">
    <text evidence="8">Binds and transfers iron-sulfur (Fe-S) clusters to target apoproteins. Can hydrolyze ATP.</text>
</comment>
<evidence type="ECO:0000256" key="8">
    <source>
        <dbReference type="HAMAP-Rule" id="MF_02040"/>
    </source>
</evidence>
<dbReference type="InterPro" id="IPR044304">
    <property type="entry name" value="NUBPL-like"/>
</dbReference>
<evidence type="ECO:0000256" key="6">
    <source>
        <dbReference type="ARBA" id="ARBA00023004"/>
    </source>
</evidence>
<dbReference type="PROSITE" id="PS01215">
    <property type="entry name" value="MRP"/>
    <property type="match status" value="1"/>
</dbReference>
<organism evidence="10 11">
    <name type="scientific">Salinivirga cyanobacteriivorans</name>
    <dbReference type="NCBI Taxonomy" id="1307839"/>
    <lineage>
        <taxon>Bacteria</taxon>
        <taxon>Pseudomonadati</taxon>
        <taxon>Bacteroidota</taxon>
        <taxon>Bacteroidia</taxon>
        <taxon>Bacteroidales</taxon>
        <taxon>Salinivirgaceae</taxon>
        <taxon>Salinivirga</taxon>
    </lineage>
</organism>
<keyword evidence="10" id="KW-0131">Cell cycle</keyword>
<dbReference type="PANTHER" id="PTHR42961:SF2">
    <property type="entry name" value="IRON-SULFUR PROTEIN NUBPL"/>
    <property type="match status" value="1"/>
</dbReference>
<gene>
    <name evidence="10" type="primary">minD</name>
    <name evidence="10" type="ORF">L21SP5_01916</name>
</gene>
<dbReference type="GO" id="GO:0051539">
    <property type="term" value="F:4 iron, 4 sulfur cluster binding"/>
    <property type="evidence" value="ECO:0007669"/>
    <property type="project" value="TreeGrafter"/>
</dbReference>
<dbReference type="CDD" id="cd02037">
    <property type="entry name" value="Mrp_NBP35"/>
    <property type="match status" value="1"/>
</dbReference>
<dbReference type="Pfam" id="PF01883">
    <property type="entry name" value="FeS_assembly_P"/>
    <property type="match status" value="1"/>
</dbReference>
<dbReference type="GO" id="GO:0140663">
    <property type="term" value="F:ATP-dependent FeS chaperone activity"/>
    <property type="evidence" value="ECO:0007669"/>
    <property type="project" value="InterPro"/>
</dbReference>
<keyword evidence="3 8" id="KW-0479">Metal-binding</keyword>
<reference evidence="10 11" key="1">
    <citation type="submission" date="2015-11" db="EMBL/GenBank/DDBJ databases">
        <title>Description and complete genome sequence of a novel strain predominating in hypersaline microbial mats and representing a new family of the Bacteriodetes phylum.</title>
        <authorList>
            <person name="Spring S."/>
            <person name="Bunk B."/>
            <person name="Sproer C."/>
            <person name="Klenk H.-P."/>
        </authorList>
    </citation>
    <scope>NUCLEOTIDE SEQUENCE [LARGE SCALE GENOMIC DNA]</scope>
    <source>
        <strain evidence="10 11">L21-Spi-D4</strain>
    </source>
</reference>
<evidence type="ECO:0000313" key="10">
    <source>
        <dbReference type="EMBL" id="ALO15555.1"/>
    </source>
</evidence>
<dbReference type="InterPro" id="IPR033756">
    <property type="entry name" value="YlxH/NBP35"/>
</dbReference>
<dbReference type="FunFam" id="3.40.50.300:FF:001119">
    <property type="entry name" value="Iron-sulfur cluster carrier protein"/>
    <property type="match status" value="1"/>
</dbReference>
<dbReference type="SUPFAM" id="SSF117916">
    <property type="entry name" value="Fe-S cluster assembly (FSCA) domain-like"/>
    <property type="match status" value="1"/>
</dbReference>
<protein>
    <recommendedName>
        <fullName evidence="8">Iron-sulfur cluster carrier protein</fullName>
    </recommendedName>
</protein>
<accession>A0A0S2HZL3</accession>
<dbReference type="AlphaFoldDB" id="A0A0S2HZL3"/>
<dbReference type="KEGG" id="blq:L21SP5_01916"/>
<dbReference type="PATRIC" id="fig|1307839.3.peg.2023"/>
<dbReference type="Gene3D" id="3.40.50.300">
    <property type="entry name" value="P-loop containing nucleotide triphosphate hydrolases"/>
    <property type="match status" value="1"/>
</dbReference>
<evidence type="ECO:0000256" key="4">
    <source>
        <dbReference type="ARBA" id="ARBA00022741"/>
    </source>
</evidence>
<dbReference type="InterPro" id="IPR034904">
    <property type="entry name" value="FSCA_dom_sf"/>
</dbReference>
<dbReference type="GO" id="GO:0005524">
    <property type="term" value="F:ATP binding"/>
    <property type="evidence" value="ECO:0007669"/>
    <property type="project" value="UniProtKB-UniRule"/>
</dbReference>
<evidence type="ECO:0000256" key="5">
    <source>
        <dbReference type="ARBA" id="ARBA00022840"/>
    </source>
</evidence>
<evidence type="ECO:0000256" key="2">
    <source>
        <dbReference type="ARBA" id="ARBA00008205"/>
    </source>
</evidence>
<evidence type="ECO:0000313" key="11">
    <source>
        <dbReference type="Proteomes" id="UP000064893"/>
    </source>
</evidence>
<feature type="binding site" evidence="8">
    <location>
        <begin position="104"/>
        <end position="111"/>
    </location>
    <ligand>
        <name>ATP</name>
        <dbReference type="ChEBI" id="CHEBI:30616"/>
    </ligand>
</feature>
<dbReference type="GO" id="GO:0016226">
    <property type="term" value="P:iron-sulfur cluster assembly"/>
    <property type="evidence" value="ECO:0007669"/>
    <property type="project" value="InterPro"/>
</dbReference>
<dbReference type="PANTHER" id="PTHR42961">
    <property type="entry name" value="IRON-SULFUR PROTEIN NUBPL"/>
    <property type="match status" value="1"/>
</dbReference>
<dbReference type="GO" id="GO:0016887">
    <property type="term" value="F:ATP hydrolysis activity"/>
    <property type="evidence" value="ECO:0007669"/>
    <property type="project" value="UniProtKB-UniRule"/>
</dbReference>
<feature type="domain" description="MIP18 family-like" evidence="9">
    <location>
        <begin position="6"/>
        <end position="67"/>
    </location>
</feature>
<comment type="subunit">
    <text evidence="8">Homodimer.</text>
</comment>
<proteinExistence type="inferred from homology"/>
<dbReference type="InterPro" id="IPR000808">
    <property type="entry name" value="Mrp-like_CS"/>
</dbReference>
<keyword evidence="8" id="KW-0378">Hydrolase</keyword>
<dbReference type="InterPro" id="IPR027417">
    <property type="entry name" value="P-loop_NTPase"/>
</dbReference>
<keyword evidence="11" id="KW-1185">Reference proteome</keyword>
<sequence length="365" mass="39658">MALTTKQVFTVLRTVNHPKENKDIISLGMVQELEIEGKKVSFTLVFPIDTDPNIETVRKACVQALEKEIGDIEIRGNIKVKALKKEEDHSAMGKVKNIIAVASGKGGVGKSTVAVNLAVALANTGAKVALLDADIYGPSVPKMLNIENERPQVIKENGQEMIIPIEKYGLKTLSIGFFVNPDDALIWRGAMATSAIKQLLLQAKWGEIDYMVVDLPPGTGDIHLTMVQTVPLNGGIMVSTPQEVAIADVKKAMSMFHQKTINVPVLGVVENMAWFTPEELPDNKYYLFGKDGAKNFANEHGLSLLGQIPIVQGVMESGEKGVPAATDTDSILGKQFSKLAKNVIEAVNIRNDELPPTEPVQITRK</sequence>
<evidence type="ECO:0000256" key="7">
    <source>
        <dbReference type="ARBA" id="ARBA00023014"/>
    </source>
</evidence>
<keyword evidence="7 8" id="KW-0411">Iron-sulfur</keyword>
<dbReference type="InterPro" id="IPR019591">
    <property type="entry name" value="Mrp/NBP35_ATP-bd"/>
</dbReference>
<dbReference type="Proteomes" id="UP000064893">
    <property type="component" value="Chromosome"/>
</dbReference>
<comment type="similarity">
    <text evidence="1">In the N-terminal section; belongs to the MIP18 family.</text>
</comment>
<dbReference type="EMBL" id="CP013118">
    <property type="protein sequence ID" value="ALO15555.1"/>
    <property type="molecule type" value="Genomic_DNA"/>
</dbReference>
<dbReference type="SUPFAM" id="SSF52540">
    <property type="entry name" value="P-loop containing nucleoside triphosphate hydrolases"/>
    <property type="match status" value="1"/>
</dbReference>
<dbReference type="GO" id="GO:0051301">
    <property type="term" value="P:cell division"/>
    <property type="evidence" value="ECO:0007669"/>
    <property type="project" value="UniProtKB-KW"/>
</dbReference>
<evidence type="ECO:0000256" key="3">
    <source>
        <dbReference type="ARBA" id="ARBA00022723"/>
    </source>
</evidence>
<dbReference type="Gene3D" id="3.30.300.130">
    <property type="entry name" value="Fe-S cluster assembly (FSCA)"/>
    <property type="match status" value="1"/>
</dbReference>
<keyword evidence="6 8" id="KW-0408">Iron</keyword>
<comment type="similarity">
    <text evidence="2">In the C-terminal section; belongs to the Mrp/NBP35 ATP-binding proteins family.</text>
</comment>
<dbReference type="OrthoDB" id="9809679at2"/>
<name>A0A0S2HZL3_9BACT</name>
<dbReference type="InterPro" id="IPR002744">
    <property type="entry name" value="MIP18-like"/>
</dbReference>
<dbReference type="HAMAP" id="MF_02040">
    <property type="entry name" value="Mrp_NBP35"/>
    <property type="match status" value="1"/>
</dbReference>